<dbReference type="GO" id="GO:0016799">
    <property type="term" value="F:hydrolase activity, hydrolyzing N-glycosyl compounds"/>
    <property type="evidence" value="ECO:0007669"/>
    <property type="project" value="InterPro"/>
</dbReference>
<evidence type="ECO:0000313" key="2">
    <source>
        <dbReference type="EMBL" id="SDN44098.1"/>
    </source>
</evidence>
<reference evidence="3" key="1">
    <citation type="submission" date="2016-10" db="EMBL/GenBank/DDBJ databases">
        <authorList>
            <person name="Varghese N."/>
            <person name="Submissions S."/>
        </authorList>
    </citation>
    <scope>NUCLEOTIDE SEQUENCE [LARGE SCALE GENOMIC DNA]</scope>
    <source>
        <strain evidence="3">DSM 27982</strain>
    </source>
</reference>
<gene>
    <name evidence="2" type="ORF">SAMN05216355_10412</name>
</gene>
<sequence>MTTAPRTWAYGTQPWLSEADRLPGTAPRTRVIIDNDFAGDPDDLFALAHHLLIEGTEVRGVVVSRLREDDAWNRTGSSVRAGRERVGALLETMGVTGVDLYDGDDRGFDAYDGETAASRFIVTEALRHDDRPLYVVAGGSLGDVARAFKAAPEITARLTLIWIGGGEHPGLAYVPEGGTDMEYNLALDPASARYVFNDTQARIWQIPRDVYRSATVSMPTIRRGCARAGAVGAYLLSELNQVRALVAGMAHPGATYVLGDQPLVLLSSLQTTFEPDAASSYYDVLPTPRIAEDGTYRYPQDTRPMRRYRRLDNRLLFDDMFDSLAALAAWQEG</sequence>
<dbReference type="Gene3D" id="3.90.245.10">
    <property type="entry name" value="Ribonucleoside hydrolase-like"/>
    <property type="match status" value="1"/>
</dbReference>
<dbReference type="AlphaFoldDB" id="A0A1H0BEP2"/>
<name>A0A1H0BEP2_9ACTO</name>
<dbReference type="RefSeq" id="WP_092534430.1">
    <property type="nucleotide sequence ID" value="NZ_FNIM01000004.1"/>
</dbReference>
<dbReference type="Proteomes" id="UP000198541">
    <property type="component" value="Unassembled WGS sequence"/>
</dbReference>
<keyword evidence="3" id="KW-1185">Reference proteome</keyword>
<dbReference type="InterPro" id="IPR001910">
    <property type="entry name" value="Inosine/uridine_hydrolase_dom"/>
</dbReference>
<dbReference type="Pfam" id="PF01156">
    <property type="entry name" value="IU_nuc_hydro"/>
    <property type="match status" value="1"/>
</dbReference>
<dbReference type="STRING" id="332524.SAMN04487766_11830"/>
<keyword evidence="2" id="KW-0378">Hydrolase</keyword>
<evidence type="ECO:0000259" key="1">
    <source>
        <dbReference type="Pfam" id="PF01156"/>
    </source>
</evidence>
<dbReference type="SUPFAM" id="SSF53590">
    <property type="entry name" value="Nucleoside hydrolase"/>
    <property type="match status" value="1"/>
</dbReference>
<protein>
    <submittedName>
        <fullName evidence="2">Inosine-uridine nucleoside N-ribohydrolase</fullName>
    </submittedName>
</protein>
<organism evidence="2 3">
    <name type="scientific">Actinomyces ruminicola</name>
    <dbReference type="NCBI Taxonomy" id="332524"/>
    <lineage>
        <taxon>Bacteria</taxon>
        <taxon>Bacillati</taxon>
        <taxon>Actinomycetota</taxon>
        <taxon>Actinomycetes</taxon>
        <taxon>Actinomycetales</taxon>
        <taxon>Actinomycetaceae</taxon>
        <taxon>Actinomyces</taxon>
    </lineage>
</organism>
<feature type="domain" description="Inosine/uridine-preferring nucleoside hydrolase" evidence="1">
    <location>
        <begin position="31"/>
        <end position="232"/>
    </location>
</feature>
<evidence type="ECO:0000313" key="3">
    <source>
        <dbReference type="Proteomes" id="UP000198541"/>
    </source>
</evidence>
<accession>A0A1H0BEP2</accession>
<dbReference type="EMBL" id="FNIM01000004">
    <property type="protein sequence ID" value="SDN44098.1"/>
    <property type="molecule type" value="Genomic_DNA"/>
</dbReference>
<dbReference type="InterPro" id="IPR036452">
    <property type="entry name" value="Ribo_hydro-like"/>
</dbReference>
<proteinExistence type="predicted"/>